<evidence type="ECO:0000313" key="4">
    <source>
        <dbReference type="Proteomes" id="UP001500782"/>
    </source>
</evidence>
<comment type="caution">
    <text evidence="3">The sequence shown here is derived from an EMBL/GenBank/DDBJ whole genome shotgun (WGS) entry which is preliminary data.</text>
</comment>
<dbReference type="InterPro" id="IPR016163">
    <property type="entry name" value="Ald_DH_C"/>
</dbReference>
<dbReference type="PANTHER" id="PTHR11699">
    <property type="entry name" value="ALDEHYDE DEHYDROGENASE-RELATED"/>
    <property type="match status" value="1"/>
</dbReference>
<name>A0ABN0VTR7_9BACI</name>
<dbReference type="Pfam" id="PF00171">
    <property type="entry name" value="Aldedh"/>
    <property type="match status" value="1"/>
</dbReference>
<proteinExistence type="predicted"/>
<dbReference type="EMBL" id="BAAADJ010000004">
    <property type="protein sequence ID" value="GAA0316525.1"/>
    <property type="molecule type" value="Genomic_DNA"/>
</dbReference>
<evidence type="ECO:0000256" key="1">
    <source>
        <dbReference type="ARBA" id="ARBA00023002"/>
    </source>
</evidence>
<keyword evidence="1" id="KW-0560">Oxidoreductase</keyword>
<dbReference type="Proteomes" id="UP001500782">
    <property type="component" value="Unassembled WGS sequence"/>
</dbReference>
<dbReference type="InterPro" id="IPR016162">
    <property type="entry name" value="Ald_DH_N"/>
</dbReference>
<protein>
    <submittedName>
        <fullName evidence="3">Aldehyde dehydrogenase family protein</fullName>
    </submittedName>
</protein>
<feature type="domain" description="Aldehyde dehydrogenase" evidence="2">
    <location>
        <begin position="2"/>
        <end position="266"/>
    </location>
</feature>
<dbReference type="RefSeq" id="WP_343795859.1">
    <property type="nucleotide sequence ID" value="NZ_BAAADJ010000004.1"/>
</dbReference>
<dbReference type="Gene3D" id="3.40.309.10">
    <property type="entry name" value="Aldehyde Dehydrogenase, Chain A, domain 2"/>
    <property type="match status" value="1"/>
</dbReference>
<dbReference type="Gene3D" id="3.40.605.10">
    <property type="entry name" value="Aldehyde Dehydrogenase, Chain A, domain 1"/>
    <property type="match status" value="1"/>
</dbReference>
<accession>A0ABN0VTR7</accession>
<keyword evidence="4" id="KW-1185">Reference proteome</keyword>
<dbReference type="InterPro" id="IPR016161">
    <property type="entry name" value="Ald_DH/histidinol_DH"/>
</dbReference>
<dbReference type="CDD" id="cd07122">
    <property type="entry name" value="ALDH_F20_ACDH"/>
    <property type="match status" value="1"/>
</dbReference>
<evidence type="ECO:0000313" key="3">
    <source>
        <dbReference type="EMBL" id="GAA0316525.1"/>
    </source>
</evidence>
<sequence length="462" mass="50108">MSTEQTVKELIERSRAAQKIAEGFSQRKVDELAAAIIYTLSRPELAREIAEECVAETAIGNVESKIAKLTNKMQAVFYQIKDVKTVGVIDRDPEMGITKLAKPIGVIAALVPSTNPEATPIFKGVLGLRARNAVIFAPHPASKNTSLKVVNIMRDILEKNGAPKDLFICIDKPSKDLSQELMKQADLTMATGSGDMVKAAYSSGKPAYGVGAGNAVVVVDETADLAETAAKIKIGKTGDNASGCSAENSLVIHESVYDEMLELLQQEGGYLVNPEEKARLQETMWVDGHLSRDIVAKPVQRIADLAGVNIPENTAFMMVKETGIGKDFPFSGEKMSLVLTIYKYSEFDEAIEKVNRITEYSGYGHSCGIHSNNEEHIMQLALNTKTTKVIVRQPHGAANSGAWFNGLANTFSLGCGTWGGNIVSENVTQKHYMNTTWVAEPIDRKPASEEEVFGDLLATVNV</sequence>
<reference evidence="3 4" key="1">
    <citation type="journal article" date="2019" name="Int. J. Syst. Evol. Microbiol.">
        <title>The Global Catalogue of Microorganisms (GCM) 10K type strain sequencing project: providing services to taxonomists for standard genome sequencing and annotation.</title>
        <authorList>
            <consortium name="The Broad Institute Genomics Platform"/>
            <consortium name="The Broad Institute Genome Sequencing Center for Infectious Disease"/>
            <person name="Wu L."/>
            <person name="Ma J."/>
        </authorList>
    </citation>
    <scope>NUCLEOTIDE SEQUENCE [LARGE SCALE GENOMIC DNA]</scope>
    <source>
        <strain evidence="3 4">JCM 9731</strain>
    </source>
</reference>
<evidence type="ECO:0000259" key="2">
    <source>
        <dbReference type="Pfam" id="PF00171"/>
    </source>
</evidence>
<gene>
    <name evidence="3" type="ORF">GCM10008967_03890</name>
</gene>
<dbReference type="SUPFAM" id="SSF53720">
    <property type="entry name" value="ALDH-like"/>
    <property type="match status" value="1"/>
</dbReference>
<dbReference type="InterPro" id="IPR015590">
    <property type="entry name" value="Aldehyde_DH_dom"/>
</dbReference>
<organism evidence="3 4">
    <name type="scientific">Bacillus carboniphilus</name>
    <dbReference type="NCBI Taxonomy" id="86663"/>
    <lineage>
        <taxon>Bacteria</taxon>
        <taxon>Bacillati</taxon>
        <taxon>Bacillota</taxon>
        <taxon>Bacilli</taxon>
        <taxon>Bacillales</taxon>
        <taxon>Bacillaceae</taxon>
        <taxon>Bacillus</taxon>
    </lineage>
</organism>